<dbReference type="PANTHER" id="PTHR10133">
    <property type="entry name" value="DNA POLYMERASE I"/>
    <property type="match status" value="1"/>
</dbReference>
<keyword evidence="12 17" id="KW-0239">DNA-directed DNA polymerase</keyword>
<dbReference type="Gene3D" id="3.40.50.1010">
    <property type="entry name" value="5'-nuclease"/>
    <property type="match status" value="1"/>
</dbReference>
<evidence type="ECO:0000256" key="16">
    <source>
        <dbReference type="NCBIfam" id="TIGR00593"/>
    </source>
</evidence>
<dbReference type="InterPro" id="IPR054690">
    <property type="entry name" value="DNA_polI_exonuclease"/>
</dbReference>
<dbReference type="FunFam" id="3.40.50.1010:FF:000001">
    <property type="entry name" value="DNA polymerase I"/>
    <property type="match status" value="1"/>
</dbReference>
<dbReference type="InterPro" id="IPR020045">
    <property type="entry name" value="DNA_polI_H3TH"/>
</dbReference>
<dbReference type="GO" id="GO:0003887">
    <property type="term" value="F:DNA-directed DNA polymerase activity"/>
    <property type="evidence" value="ECO:0007669"/>
    <property type="project" value="UniProtKB-UniRule"/>
</dbReference>
<keyword evidence="13 17" id="KW-0238">DNA-binding</keyword>
<dbReference type="InterPro" id="IPR008918">
    <property type="entry name" value="HhH2"/>
</dbReference>
<dbReference type="InterPro" id="IPR002562">
    <property type="entry name" value="3'-5'_exonuclease_dom"/>
</dbReference>
<dbReference type="InterPro" id="IPR036397">
    <property type="entry name" value="RNaseH_sf"/>
</dbReference>
<dbReference type="CDD" id="cd09859">
    <property type="entry name" value="PIN_53EXO"/>
    <property type="match status" value="1"/>
</dbReference>
<evidence type="ECO:0000256" key="4">
    <source>
        <dbReference type="ARBA" id="ARBA00020311"/>
    </source>
</evidence>
<protein>
    <recommendedName>
        <fullName evidence="4 16">DNA polymerase I</fullName>
        <ecNumber evidence="3 16">2.7.7.7</ecNumber>
    </recommendedName>
</protein>
<keyword evidence="6 17" id="KW-0548">Nucleotidyltransferase</keyword>
<keyword evidence="11" id="KW-0269">Exonuclease</keyword>
<sequence>MASKTKLLLVDGNSVAFRAFFALYNQLDRFTNQDGLHTNAIYAFNNMLEIVLKAVQPDAALVAFDAGKTTFRTAKYADYKSGRAKTPSELLEQLPYIKELLDDMGIAHYELKDYEADDIIGTMAKRADEAGWETTIVTGDRDLTQLTTDRTTVQVTVKGVNELEAYTPAHVKEKLGITPAQIIDLKGLMGDTSDNYPGVTKVGEKTALKLLNQYGSMESLYANVADMKKSKLKENLINDKDNAFLSKQLATIDRDAPLTVDLADVTYAGPDLDKLRDFYTKMNMNSLLKKIGGSVAKPVQAVHFSVLDEQSILALTKLTESLTFEIEMLEDNYHVAEQIGFFIGTKEETYVSTDVTLLTLPAVKRWLEDAKRDLTVFDGKRNIVAANRLGVKLPDIAFDVLLASYLINPDENSNDLGKIAEDHDYHDLPRDEDIYGKGAKRQVPEDDKLFGQFARKSDALFALRPDLTGDLEKQEQTDLFTDMEMPLSRVLAEMEIQGITLNAKTLKAMGTEFSQSIKILEEKIYAEAGVKFNLNSPKQLGEILFEKLNLPVIKKTKTGYSTSVDVLNELKSASPIVQDILDYRGWAKLNSTYVVGLLKAQLPDHKIHTRYLQTLTQTGRLSSVDPNMQNIPARDEGKIIRKAFVPSHEGWQIFSSDYSQIELRVLSHISGDENMQEAFKHGVDIHANTAMKIFGLSSPDQVTPDMRRQAKATNFGIVYGISDYGLSQNIGISRKQAKAFIDGYFDQYPKVHDYMDAMVKKAREDGYVETLFHRRRYLPQIHSRNFNLRKFAERTAMNTPIQGSAADIIKVAMIRMQKALDEAGLQAKMLLQVHDELIFEAPEEEIVQLSELVPKVMDSAVHLDVPLKVESHYGPTWFDAK</sequence>
<dbReference type="InterPro" id="IPR012337">
    <property type="entry name" value="RNaseH-like_sf"/>
</dbReference>
<dbReference type="InterPro" id="IPR029060">
    <property type="entry name" value="PIN-like_dom_sf"/>
</dbReference>
<dbReference type="Gene3D" id="1.20.1060.10">
    <property type="entry name" value="Taq DNA Polymerase, Chain T, domain 4"/>
    <property type="match status" value="1"/>
</dbReference>
<dbReference type="InterPro" id="IPR001098">
    <property type="entry name" value="DNA-dir_DNA_pol_A_palm_dom"/>
</dbReference>
<dbReference type="EC" id="2.7.7.7" evidence="3 16"/>
<dbReference type="InterPro" id="IPR020046">
    <property type="entry name" value="5-3_exonucl_a-hlix_arch_N"/>
</dbReference>
<dbReference type="Proteomes" id="UP000032552">
    <property type="component" value="Unassembled WGS sequence"/>
</dbReference>
<organism evidence="21 22">
    <name type="scientific">Lacticaseibacillus paracasei NRIC 0644</name>
    <dbReference type="NCBI Taxonomy" id="1435038"/>
    <lineage>
        <taxon>Bacteria</taxon>
        <taxon>Bacillati</taxon>
        <taxon>Bacillota</taxon>
        <taxon>Bacilli</taxon>
        <taxon>Lactobacillales</taxon>
        <taxon>Lactobacillaceae</taxon>
        <taxon>Lacticaseibacillus</taxon>
    </lineage>
</organism>
<evidence type="ECO:0000313" key="21">
    <source>
        <dbReference type="EMBL" id="GAN37660.1"/>
    </source>
</evidence>
<evidence type="ECO:0000256" key="17">
    <source>
        <dbReference type="RuleBase" id="RU004460"/>
    </source>
</evidence>
<dbReference type="SUPFAM" id="SSF56672">
    <property type="entry name" value="DNA/RNA polymerases"/>
    <property type="match status" value="1"/>
</dbReference>
<evidence type="ECO:0000256" key="7">
    <source>
        <dbReference type="ARBA" id="ARBA00022705"/>
    </source>
</evidence>
<dbReference type="NCBIfam" id="TIGR00593">
    <property type="entry name" value="pola"/>
    <property type="match status" value="1"/>
</dbReference>
<evidence type="ECO:0000256" key="6">
    <source>
        <dbReference type="ARBA" id="ARBA00022695"/>
    </source>
</evidence>
<dbReference type="SMART" id="SM00474">
    <property type="entry name" value="35EXOc"/>
    <property type="match status" value="1"/>
</dbReference>
<evidence type="ECO:0000256" key="5">
    <source>
        <dbReference type="ARBA" id="ARBA00022679"/>
    </source>
</evidence>
<dbReference type="Gene3D" id="3.30.70.370">
    <property type="match status" value="1"/>
</dbReference>
<dbReference type="InterPro" id="IPR002298">
    <property type="entry name" value="DNA_polymerase_A"/>
</dbReference>
<evidence type="ECO:0000256" key="10">
    <source>
        <dbReference type="ARBA" id="ARBA00022801"/>
    </source>
</evidence>
<dbReference type="SMART" id="SM00475">
    <property type="entry name" value="53EXOc"/>
    <property type="match status" value="1"/>
</dbReference>
<dbReference type="CDD" id="cd06140">
    <property type="entry name" value="DNA_polA_I_Bacillus_like_exo"/>
    <property type="match status" value="1"/>
</dbReference>
<dbReference type="Gene3D" id="3.30.420.10">
    <property type="entry name" value="Ribonuclease H-like superfamily/Ribonuclease H"/>
    <property type="match status" value="1"/>
</dbReference>
<dbReference type="InterPro" id="IPR043502">
    <property type="entry name" value="DNA/RNA_pol_sf"/>
</dbReference>
<dbReference type="SMART" id="SM00279">
    <property type="entry name" value="HhH2"/>
    <property type="match status" value="1"/>
</dbReference>
<comment type="catalytic activity">
    <reaction evidence="15 17">
        <text>DNA(n) + a 2'-deoxyribonucleoside 5'-triphosphate = DNA(n+1) + diphosphate</text>
        <dbReference type="Rhea" id="RHEA:22508"/>
        <dbReference type="Rhea" id="RHEA-COMP:17339"/>
        <dbReference type="Rhea" id="RHEA-COMP:17340"/>
        <dbReference type="ChEBI" id="CHEBI:33019"/>
        <dbReference type="ChEBI" id="CHEBI:61560"/>
        <dbReference type="ChEBI" id="CHEBI:173112"/>
        <dbReference type="EC" id="2.7.7.7"/>
    </reaction>
</comment>
<dbReference type="InterPro" id="IPR018320">
    <property type="entry name" value="DNA_polymerase_1"/>
</dbReference>
<evidence type="ECO:0000256" key="2">
    <source>
        <dbReference type="ARBA" id="ARBA00011541"/>
    </source>
</evidence>
<dbReference type="GO" id="GO:0008408">
    <property type="term" value="F:3'-5' exonuclease activity"/>
    <property type="evidence" value="ECO:0007669"/>
    <property type="project" value="InterPro"/>
</dbReference>
<comment type="subunit">
    <text evidence="2 17">Single-chain monomer with multiple functions.</text>
</comment>
<feature type="domain" description="3'-5' exonuclease" evidence="18">
    <location>
        <begin position="302"/>
        <end position="472"/>
    </location>
</feature>
<dbReference type="EMBL" id="BAYM01000246">
    <property type="protein sequence ID" value="GAN37660.1"/>
    <property type="molecule type" value="Genomic_DNA"/>
</dbReference>
<evidence type="ECO:0000256" key="12">
    <source>
        <dbReference type="ARBA" id="ARBA00022932"/>
    </source>
</evidence>
<comment type="caution">
    <text evidence="21">The sequence shown here is derived from an EMBL/GenBank/DDBJ whole genome shotgun (WGS) entry which is preliminary data.</text>
</comment>
<name>A0A0C9NZZ7_LACPA</name>
<dbReference type="Pfam" id="PF00476">
    <property type="entry name" value="DNA_pol_A"/>
    <property type="match status" value="1"/>
</dbReference>
<evidence type="ECO:0000256" key="14">
    <source>
        <dbReference type="ARBA" id="ARBA00023204"/>
    </source>
</evidence>
<evidence type="ECO:0000256" key="1">
    <source>
        <dbReference type="ARBA" id="ARBA00007705"/>
    </source>
</evidence>
<dbReference type="SMART" id="SM00482">
    <property type="entry name" value="POLAc"/>
    <property type="match status" value="1"/>
</dbReference>
<dbReference type="SUPFAM" id="SSF88723">
    <property type="entry name" value="PIN domain-like"/>
    <property type="match status" value="1"/>
</dbReference>
<evidence type="ECO:0000259" key="19">
    <source>
        <dbReference type="SMART" id="SM00475"/>
    </source>
</evidence>
<evidence type="ECO:0000313" key="22">
    <source>
        <dbReference type="Proteomes" id="UP000032552"/>
    </source>
</evidence>
<evidence type="ECO:0000256" key="3">
    <source>
        <dbReference type="ARBA" id="ARBA00012417"/>
    </source>
</evidence>
<dbReference type="CDD" id="cd08637">
    <property type="entry name" value="DNA_pol_A_pol_I_C"/>
    <property type="match status" value="1"/>
</dbReference>
<dbReference type="PROSITE" id="PS00447">
    <property type="entry name" value="DNA_POLYMERASE_A"/>
    <property type="match status" value="1"/>
</dbReference>
<dbReference type="Pfam" id="PF02739">
    <property type="entry name" value="5_3_exonuc_N"/>
    <property type="match status" value="1"/>
</dbReference>
<evidence type="ECO:0000256" key="13">
    <source>
        <dbReference type="ARBA" id="ARBA00023125"/>
    </source>
</evidence>
<dbReference type="SUPFAM" id="SSF53098">
    <property type="entry name" value="Ribonuclease H-like"/>
    <property type="match status" value="1"/>
</dbReference>
<evidence type="ECO:0000256" key="8">
    <source>
        <dbReference type="ARBA" id="ARBA00022722"/>
    </source>
</evidence>
<dbReference type="AlphaFoldDB" id="A0A0C9NZZ7"/>
<evidence type="ECO:0000259" key="18">
    <source>
        <dbReference type="SMART" id="SM00474"/>
    </source>
</evidence>
<keyword evidence="9 17" id="KW-0227">DNA damage</keyword>
<dbReference type="GO" id="GO:0003677">
    <property type="term" value="F:DNA binding"/>
    <property type="evidence" value="ECO:0007669"/>
    <property type="project" value="UniProtKB-UniRule"/>
</dbReference>
<keyword evidence="14 17" id="KW-0234">DNA repair</keyword>
<dbReference type="GO" id="GO:0006261">
    <property type="term" value="P:DNA-templated DNA replication"/>
    <property type="evidence" value="ECO:0007669"/>
    <property type="project" value="UniProtKB-UniRule"/>
</dbReference>
<dbReference type="SUPFAM" id="SSF47807">
    <property type="entry name" value="5' to 3' exonuclease, C-terminal subdomain"/>
    <property type="match status" value="1"/>
</dbReference>
<evidence type="ECO:0000256" key="9">
    <source>
        <dbReference type="ARBA" id="ARBA00022763"/>
    </source>
</evidence>
<dbReference type="Pfam" id="PF22619">
    <property type="entry name" value="DNA_polI_exo1"/>
    <property type="match status" value="1"/>
</dbReference>
<keyword evidence="8" id="KW-0540">Nuclease</keyword>
<proteinExistence type="inferred from homology"/>
<accession>A0A0C9NZZ7</accession>
<dbReference type="NCBIfam" id="NF004397">
    <property type="entry name" value="PRK05755.1"/>
    <property type="match status" value="1"/>
</dbReference>
<dbReference type="InterPro" id="IPR002421">
    <property type="entry name" value="5-3_exonuclease"/>
</dbReference>
<comment type="similarity">
    <text evidence="1 17">Belongs to the DNA polymerase type-A family.</text>
</comment>
<dbReference type="FunFam" id="1.10.150.20:FF:000003">
    <property type="entry name" value="DNA polymerase I"/>
    <property type="match status" value="1"/>
</dbReference>
<dbReference type="PRINTS" id="PR00868">
    <property type="entry name" value="DNAPOLI"/>
</dbReference>
<dbReference type="InterPro" id="IPR019760">
    <property type="entry name" value="DNA-dir_DNA_pol_A_CS"/>
</dbReference>
<keyword evidence="10" id="KW-0378">Hydrolase</keyword>
<gene>
    <name evidence="17" type="primary">polA</name>
    <name evidence="21" type="ORF">LC0644_2249</name>
</gene>
<keyword evidence="7 17" id="KW-0235">DNA replication</keyword>
<feature type="domain" description="DNA-directed DNA polymerase family A palm" evidence="20">
    <location>
        <begin position="637"/>
        <end position="845"/>
    </location>
</feature>
<reference evidence="22" key="1">
    <citation type="submission" date="2014-05" db="EMBL/GenBank/DDBJ databases">
        <title>Whole genome sequencing of Lactobacillus casei NRIC0644.</title>
        <authorList>
            <person name="Atarashi H."/>
            <person name="Yoshida Y."/>
            <person name="Fujimura S."/>
            <person name="Tanaka N."/>
            <person name="Shiwa Y."/>
            <person name="Yoshikawa H."/>
            <person name="Okada S."/>
            <person name="Nakagawa J."/>
        </authorList>
    </citation>
    <scope>NUCLEOTIDE SEQUENCE [LARGE SCALE GENOMIC DNA]</scope>
    <source>
        <strain evidence="22">NRIC0644</strain>
    </source>
</reference>
<evidence type="ECO:0000259" key="20">
    <source>
        <dbReference type="SMART" id="SM00482"/>
    </source>
</evidence>
<dbReference type="GO" id="GO:0008409">
    <property type="term" value="F:5'-3' exonuclease activity"/>
    <property type="evidence" value="ECO:0007669"/>
    <property type="project" value="InterPro"/>
</dbReference>
<dbReference type="PANTHER" id="PTHR10133:SF27">
    <property type="entry name" value="DNA POLYMERASE NU"/>
    <property type="match status" value="1"/>
</dbReference>
<feature type="domain" description="5'-3' exonuclease" evidence="19">
    <location>
        <begin position="5"/>
        <end position="268"/>
    </location>
</feature>
<dbReference type="RefSeq" id="WP_045624592.1">
    <property type="nucleotide sequence ID" value="NZ_BAYM01000246.1"/>
</dbReference>
<dbReference type="CDD" id="cd09898">
    <property type="entry name" value="H3TH_53EXO"/>
    <property type="match status" value="1"/>
</dbReference>
<dbReference type="FunFam" id="1.10.150.20:FF:000002">
    <property type="entry name" value="DNA polymerase I"/>
    <property type="match status" value="1"/>
</dbReference>
<evidence type="ECO:0000256" key="15">
    <source>
        <dbReference type="ARBA" id="ARBA00049244"/>
    </source>
</evidence>
<evidence type="ECO:0000256" key="11">
    <source>
        <dbReference type="ARBA" id="ARBA00022839"/>
    </source>
</evidence>
<dbReference type="Gene3D" id="1.10.150.20">
    <property type="entry name" value="5' to 3' exonuclease, C-terminal subdomain"/>
    <property type="match status" value="2"/>
</dbReference>
<dbReference type="GO" id="GO:0006302">
    <property type="term" value="P:double-strand break repair"/>
    <property type="evidence" value="ECO:0007669"/>
    <property type="project" value="TreeGrafter"/>
</dbReference>
<keyword evidence="5 17" id="KW-0808">Transferase</keyword>
<dbReference type="Pfam" id="PF01367">
    <property type="entry name" value="5_3_exonuc"/>
    <property type="match status" value="1"/>
</dbReference>
<dbReference type="FunFam" id="1.20.1060.10:FF:000001">
    <property type="entry name" value="DNA polymerase I"/>
    <property type="match status" value="1"/>
</dbReference>
<dbReference type="InterPro" id="IPR036279">
    <property type="entry name" value="5-3_exonuclease_C_sf"/>
</dbReference>